<comment type="caution">
    <text evidence="2">The sequence shown here is derived from an EMBL/GenBank/DDBJ whole genome shotgun (WGS) entry which is preliminary data.</text>
</comment>
<dbReference type="InterPro" id="IPR024079">
    <property type="entry name" value="MetalloPept_cat_dom_sf"/>
</dbReference>
<evidence type="ECO:0000256" key="1">
    <source>
        <dbReference type="SAM" id="SignalP"/>
    </source>
</evidence>
<protein>
    <recommendedName>
        <fullName evidence="4">Conidiation-specific protein 13</fullName>
    </recommendedName>
</protein>
<feature type="signal peptide" evidence="1">
    <location>
        <begin position="1"/>
        <end position="17"/>
    </location>
</feature>
<evidence type="ECO:0000313" key="3">
    <source>
        <dbReference type="Proteomes" id="UP001270362"/>
    </source>
</evidence>
<sequence>MLRLAVAAIALAVTVLGHQLQPRDAISNDPYPFCSPATNPNCIVGGKYLVPSLDFSLQNDADHWKATDFTIYNVTFTDCPGSPFVVCRHKTAPKSIGQISTEIGRIPVKMRQATSMFLVYGDLNSDNPQYGGYIATLAGDGIIVGRSGAYSTTSLVHEMGHAVDSTLASPGGGKAYSSTAAWQKAVTADGYAVSAYGAGSLVEDFAETGRAVLLDNIFPGGLAAWSNHNPNLTQITQQLKAFKAVAGGFYTTGGTCDLAKKFPFPTSLVKKA</sequence>
<evidence type="ECO:0000313" key="2">
    <source>
        <dbReference type="EMBL" id="KAK3685337.1"/>
    </source>
</evidence>
<feature type="chain" id="PRO_5042022264" description="Conidiation-specific protein 13" evidence="1">
    <location>
        <begin position="18"/>
        <end position="272"/>
    </location>
</feature>
<dbReference type="EMBL" id="JAULSO010000003">
    <property type="protein sequence ID" value="KAK3685337.1"/>
    <property type="molecule type" value="Genomic_DNA"/>
</dbReference>
<evidence type="ECO:0008006" key="4">
    <source>
        <dbReference type="Google" id="ProtNLM"/>
    </source>
</evidence>
<reference evidence="2" key="2">
    <citation type="submission" date="2023-06" db="EMBL/GenBank/DDBJ databases">
        <authorList>
            <consortium name="Lawrence Berkeley National Laboratory"/>
            <person name="Haridas S."/>
            <person name="Hensen N."/>
            <person name="Bonometti L."/>
            <person name="Westerberg I."/>
            <person name="Brannstrom I.O."/>
            <person name="Guillou S."/>
            <person name="Cros-Aarteil S."/>
            <person name="Calhoun S."/>
            <person name="Kuo A."/>
            <person name="Mondo S."/>
            <person name="Pangilinan J."/>
            <person name="Riley R."/>
            <person name="Labutti K."/>
            <person name="Andreopoulos B."/>
            <person name="Lipzen A."/>
            <person name="Chen C."/>
            <person name="Yanf M."/>
            <person name="Daum C."/>
            <person name="Ng V."/>
            <person name="Clum A."/>
            <person name="Steindorff A."/>
            <person name="Ohm R."/>
            <person name="Martin F."/>
            <person name="Silar P."/>
            <person name="Natvig D."/>
            <person name="Lalanne C."/>
            <person name="Gautier V."/>
            <person name="Ament-Velasquez S.L."/>
            <person name="Kruys A."/>
            <person name="Hutchinson M.I."/>
            <person name="Powell A.J."/>
            <person name="Barry K."/>
            <person name="Miller A.N."/>
            <person name="Grigoriev I.V."/>
            <person name="Debuchy R."/>
            <person name="Gladieux P."/>
            <person name="Thoren M.H."/>
            <person name="Johannesson H."/>
        </authorList>
    </citation>
    <scope>NUCLEOTIDE SEQUENCE</scope>
    <source>
        <strain evidence="2">CBS 314.62</strain>
    </source>
</reference>
<dbReference type="Proteomes" id="UP001270362">
    <property type="component" value="Unassembled WGS sequence"/>
</dbReference>
<keyword evidence="1" id="KW-0732">Signal</keyword>
<keyword evidence="3" id="KW-1185">Reference proteome</keyword>
<name>A0AAE1CAB0_9PEZI</name>
<dbReference type="Gene3D" id="3.40.390.10">
    <property type="entry name" value="Collagenase (Catalytic Domain)"/>
    <property type="match status" value="1"/>
</dbReference>
<reference evidence="2" key="1">
    <citation type="journal article" date="2023" name="Mol. Phylogenet. Evol.">
        <title>Genome-scale phylogeny and comparative genomics of the fungal order Sordariales.</title>
        <authorList>
            <person name="Hensen N."/>
            <person name="Bonometti L."/>
            <person name="Westerberg I."/>
            <person name="Brannstrom I.O."/>
            <person name="Guillou S."/>
            <person name="Cros-Aarteil S."/>
            <person name="Calhoun S."/>
            <person name="Haridas S."/>
            <person name="Kuo A."/>
            <person name="Mondo S."/>
            <person name="Pangilinan J."/>
            <person name="Riley R."/>
            <person name="LaButti K."/>
            <person name="Andreopoulos B."/>
            <person name="Lipzen A."/>
            <person name="Chen C."/>
            <person name="Yan M."/>
            <person name="Daum C."/>
            <person name="Ng V."/>
            <person name="Clum A."/>
            <person name="Steindorff A."/>
            <person name="Ohm R.A."/>
            <person name="Martin F."/>
            <person name="Silar P."/>
            <person name="Natvig D.O."/>
            <person name="Lalanne C."/>
            <person name="Gautier V."/>
            <person name="Ament-Velasquez S.L."/>
            <person name="Kruys A."/>
            <person name="Hutchinson M.I."/>
            <person name="Powell A.J."/>
            <person name="Barry K."/>
            <person name="Miller A.N."/>
            <person name="Grigoriev I.V."/>
            <person name="Debuchy R."/>
            <person name="Gladieux P."/>
            <person name="Hiltunen Thoren M."/>
            <person name="Johannesson H."/>
        </authorList>
    </citation>
    <scope>NUCLEOTIDE SEQUENCE</scope>
    <source>
        <strain evidence="2">CBS 314.62</strain>
    </source>
</reference>
<gene>
    <name evidence="2" type="ORF">B0T22DRAFT_482313</name>
</gene>
<dbReference type="AlphaFoldDB" id="A0AAE1CAB0"/>
<dbReference type="SUPFAM" id="SSF55486">
    <property type="entry name" value="Metalloproteases ('zincins'), catalytic domain"/>
    <property type="match status" value="1"/>
</dbReference>
<organism evidence="2 3">
    <name type="scientific">Podospora appendiculata</name>
    <dbReference type="NCBI Taxonomy" id="314037"/>
    <lineage>
        <taxon>Eukaryota</taxon>
        <taxon>Fungi</taxon>
        <taxon>Dikarya</taxon>
        <taxon>Ascomycota</taxon>
        <taxon>Pezizomycotina</taxon>
        <taxon>Sordariomycetes</taxon>
        <taxon>Sordariomycetidae</taxon>
        <taxon>Sordariales</taxon>
        <taxon>Podosporaceae</taxon>
        <taxon>Podospora</taxon>
    </lineage>
</organism>
<accession>A0AAE1CAB0</accession>
<dbReference type="GO" id="GO:0008237">
    <property type="term" value="F:metallopeptidase activity"/>
    <property type="evidence" value="ECO:0007669"/>
    <property type="project" value="InterPro"/>
</dbReference>
<proteinExistence type="predicted"/>